<organism evidence="4 5">
    <name type="scientific">Oidiodendron maius (strain Zn)</name>
    <dbReference type="NCBI Taxonomy" id="913774"/>
    <lineage>
        <taxon>Eukaryota</taxon>
        <taxon>Fungi</taxon>
        <taxon>Dikarya</taxon>
        <taxon>Ascomycota</taxon>
        <taxon>Pezizomycotina</taxon>
        <taxon>Leotiomycetes</taxon>
        <taxon>Leotiomycetes incertae sedis</taxon>
        <taxon>Myxotrichaceae</taxon>
        <taxon>Oidiodendron</taxon>
    </lineage>
</organism>
<dbReference type="PANTHER" id="PTHR10622:SF11">
    <property type="entry name" value="HET-DOMAIN-CONTAINING PROTEIN"/>
    <property type="match status" value="1"/>
</dbReference>
<gene>
    <name evidence="4" type="ORF">OIDMADRAFT_174113</name>
</gene>
<dbReference type="SUPFAM" id="SSF48452">
    <property type="entry name" value="TPR-like"/>
    <property type="match status" value="1"/>
</dbReference>
<protein>
    <submittedName>
        <fullName evidence="4">Uncharacterized protein</fullName>
    </submittedName>
</protein>
<dbReference type="InterPro" id="IPR019734">
    <property type="entry name" value="TPR_rpt"/>
</dbReference>
<evidence type="ECO:0000313" key="5">
    <source>
        <dbReference type="Proteomes" id="UP000054321"/>
    </source>
</evidence>
<evidence type="ECO:0000259" key="2">
    <source>
        <dbReference type="Pfam" id="PF00931"/>
    </source>
</evidence>
<dbReference type="Pfam" id="PF13424">
    <property type="entry name" value="TPR_12"/>
    <property type="match status" value="1"/>
</dbReference>
<dbReference type="InterPro" id="IPR011990">
    <property type="entry name" value="TPR-like_helical_dom_sf"/>
</dbReference>
<dbReference type="EMBL" id="KN832870">
    <property type="protein sequence ID" value="KIN07083.1"/>
    <property type="molecule type" value="Genomic_DNA"/>
</dbReference>
<accession>A0A0C3DYA8</accession>
<evidence type="ECO:0000259" key="3">
    <source>
        <dbReference type="Pfam" id="PF06985"/>
    </source>
</evidence>
<dbReference type="PANTHER" id="PTHR10622">
    <property type="entry name" value="HET DOMAIN-CONTAINING PROTEIN"/>
    <property type="match status" value="1"/>
</dbReference>
<dbReference type="STRING" id="913774.A0A0C3DYA8"/>
<dbReference type="SUPFAM" id="SSF52540">
    <property type="entry name" value="P-loop containing nucleoside triphosphate hydrolases"/>
    <property type="match status" value="1"/>
</dbReference>
<keyword evidence="5" id="KW-1185">Reference proteome</keyword>
<dbReference type="Gene3D" id="3.40.50.300">
    <property type="entry name" value="P-loop containing nucleotide triphosphate hydrolases"/>
    <property type="match status" value="1"/>
</dbReference>
<feature type="domain" description="NB-ARC" evidence="2">
    <location>
        <begin position="284"/>
        <end position="464"/>
    </location>
</feature>
<dbReference type="Pfam" id="PF00931">
    <property type="entry name" value="NB-ARC"/>
    <property type="match status" value="1"/>
</dbReference>
<evidence type="ECO:0000256" key="1">
    <source>
        <dbReference type="SAM" id="MobiDB-lite"/>
    </source>
</evidence>
<dbReference type="GO" id="GO:0043531">
    <property type="term" value="F:ADP binding"/>
    <property type="evidence" value="ECO:0007669"/>
    <property type="project" value="InterPro"/>
</dbReference>
<feature type="domain" description="Heterokaryon incompatibility" evidence="3">
    <location>
        <begin position="28"/>
        <end position="122"/>
    </location>
</feature>
<reference evidence="4 5" key="1">
    <citation type="submission" date="2014-04" db="EMBL/GenBank/DDBJ databases">
        <authorList>
            <consortium name="DOE Joint Genome Institute"/>
            <person name="Kuo A."/>
            <person name="Martino E."/>
            <person name="Perotto S."/>
            <person name="Kohler A."/>
            <person name="Nagy L.G."/>
            <person name="Floudas D."/>
            <person name="Copeland A."/>
            <person name="Barry K.W."/>
            <person name="Cichocki N."/>
            <person name="Veneault-Fourrey C."/>
            <person name="LaButti K."/>
            <person name="Lindquist E.A."/>
            <person name="Lipzen A."/>
            <person name="Lundell T."/>
            <person name="Morin E."/>
            <person name="Murat C."/>
            <person name="Sun H."/>
            <person name="Tunlid A."/>
            <person name="Henrissat B."/>
            <person name="Grigoriev I.V."/>
            <person name="Hibbett D.S."/>
            <person name="Martin F."/>
            <person name="Nordberg H.P."/>
            <person name="Cantor M.N."/>
            <person name="Hua S.X."/>
        </authorList>
    </citation>
    <scope>NUCLEOTIDE SEQUENCE [LARGE SCALE GENOMIC DNA]</scope>
    <source>
        <strain evidence="4 5">Zn</strain>
    </source>
</reference>
<dbReference type="InterPro" id="IPR010730">
    <property type="entry name" value="HET"/>
</dbReference>
<dbReference type="InParanoid" id="A0A0C3DYA8"/>
<feature type="region of interest" description="Disordered" evidence="1">
    <location>
        <begin position="755"/>
        <end position="797"/>
    </location>
</feature>
<name>A0A0C3DYA8_OIDMZ</name>
<dbReference type="InterPro" id="IPR027417">
    <property type="entry name" value="P-loop_NTPase"/>
</dbReference>
<proteinExistence type="predicted"/>
<feature type="compositionally biased region" description="Basic residues" evidence="1">
    <location>
        <begin position="788"/>
        <end position="797"/>
    </location>
</feature>
<dbReference type="InterPro" id="IPR002182">
    <property type="entry name" value="NB-ARC"/>
</dbReference>
<dbReference type="Pfam" id="PF06985">
    <property type="entry name" value="HET"/>
    <property type="match status" value="1"/>
</dbReference>
<dbReference type="OrthoDB" id="5986190at2759"/>
<dbReference type="Proteomes" id="UP000054321">
    <property type="component" value="Unassembled WGS sequence"/>
</dbReference>
<dbReference type="Gene3D" id="1.25.40.10">
    <property type="entry name" value="Tetratricopeptide repeat domain"/>
    <property type="match status" value="1"/>
</dbReference>
<feature type="compositionally biased region" description="Polar residues" evidence="1">
    <location>
        <begin position="760"/>
        <end position="775"/>
    </location>
</feature>
<dbReference type="AlphaFoldDB" id="A0A0C3DYA8"/>
<dbReference type="HOGENOM" id="CLU_000288_125_4_1"/>
<sequence>MSLIRLLQRKPDGEIVFHERTSGDMPAYAILSHTWGKEEVIFQDIQVGVDMNKTVNKAGWRKIQFCAKQAAADGLEYFWVDTCCIDKSDPAELSTAINSMFRWYQNAKKCYVYLADVSTAGDYMYVQTHQSIWEVAFRSSKWFTRGWTLQELIAPDIVEFFSQEHKLLGDKNSLETLVHEITQIPIQALQGNPLSDFSITERRGWAAQRQTKEEEDIVYCLLGLCEVSMPAIYGEGKDMALKRLEMTVKGFSSDSGALESLKAPSKPRRMLPFGRNRDFVGRQSQLNRLITILHTQDTEEDCQRVALVGLGGVGKTQIALECAFQLQTISPTCSVFWVRATSTTSFENAYRDIGQYLEIPGLEDAKADVKRIVKTRLSQESVGKWVLIVDNADDFEMFYNNDGEDDQSSALSEYLPFSTLGAILFTTRDREAATQFAGPNVVVVNEMDDTESRELLQRNVHEKQLVDNDTSMKKLLDLLTNLPLAIMQAAAYLNTNGCTIAEYLRIYQESNDNVIRLLSRDFQDSRRYLCMKNPVATTWLISFEQIQTRDPLAADYMAFISCIKEQGIPQGLLPPASEINKKEAIGTLKAFGFIKDRISGTSYDMHRLVYIAMQNWLRLKEQWRNWNEKTLNRMAYIFPWPQHENRAEWLIYLPHALYVIATIKQHFNGAISLPAGLLHNLAESLRQQGKYAEAEALYRQTLKLQETVLGKDHPHTLGSMLGLANSLSQQGKYAEAEALDRQTLKLRETVLGKDHPDTFRSMNNLANSLSKQGITQKKRRLEQETPRRSVRKKKKGL</sequence>
<evidence type="ECO:0000313" key="4">
    <source>
        <dbReference type="EMBL" id="KIN07083.1"/>
    </source>
</evidence>
<dbReference type="SMART" id="SM00028">
    <property type="entry name" value="TPR"/>
    <property type="match status" value="2"/>
</dbReference>
<reference evidence="5" key="2">
    <citation type="submission" date="2015-01" db="EMBL/GenBank/DDBJ databases">
        <title>Evolutionary Origins and Diversification of the Mycorrhizal Mutualists.</title>
        <authorList>
            <consortium name="DOE Joint Genome Institute"/>
            <consortium name="Mycorrhizal Genomics Consortium"/>
            <person name="Kohler A."/>
            <person name="Kuo A."/>
            <person name="Nagy L.G."/>
            <person name="Floudas D."/>
            <person name="Copeland A."/>
            <person name="Barry K.W."/>
            <person name="Cichocki N."/>
            <person name="Veneault-Fourrey C."/>
            <person name="LaButti K."/>
            <person name="Lindquist E.A."/>
            <person name="Lipzen A."/>
            <person name="Lundell T."/>
            <person name="Morin E."/>
            <person name="Murat C."/>
            <person name="Riley R."/>
            <person name="Ohm R."/>
            <person name="Sun H."/>
            <person name="Tunlid A."/>
            <person name="Henrissat B."/>
            <person name="Grigoriev I.V."/>
            <person name="Hibbett D.S."/>
            <person name="Martin F."/>
        </authorList>
    </citation>
    <scope>NUCLEOTIDE SEQUENCE [LARGE SCALE GENOMIC DNA]</scope>
    <source>
        <strain evidence="5">Zn</strain>
    </source>
</reference>